<accession>A0A947DBK1</accession>
<reference evidence="2" key="2">
    <citation type="journal article" date="2021" name="Mar. Drugs">
        <title>Genome Reduction and Secondary Metabolism of the Marine Sponge-Associated Cyanobacterium Leptothoe.</title>
        <authorList>
            <person name="Konstantinou D."/>
            <person name="Popin R.V."/>
            <person name="Fewer D.P."/>
            <person name="Sivonen K."/>
            <person name="Gkelis S."/>
        </authorList>
    </citation>
    <scope>NUCLEOTIDE SEQUENCE</scope>
    <source>
        <strain evidence="2">TAU-MAC 1115</strain>
    </source>
</reference>
<reference evidence="2" key="1">
    <citation type="submission" date="2020-11" db="EMBL/GenBank/DDBJ databases">
        <authorList>
            <person name="Konstantinou D."/>
            <person name="Gkelis S."/>
            <person name="Popin R."/>
            <person name="Fewer D."/>
            <person name="Sivonen K."/>
        </authorList>
    </citation>
    <scope>NUCLEOTIDE SEQUENCE</scope>
    <source>
        <strain evidence="2">TAU-MAC 1115</strain>
    </source>
</reference>
<name>A0A947DBK1_9CYAN</name>
<proteinExistence type="predicted"/>
<dbReference type="PANTHER" id="PTHR36304:SF4">
    <property type="entry name" value="DUF4388 DOMAIN-CONTAINING PROTEIN"/>
    <property type="match status" value="1"/>
</dbReference>
<gene>
    <name evidence="2" type="ORF">IXB50_01710</name>
</gene>
<dbReference type="EMBL" id="JADOES010000003">
    <property type="protein sequence ID" value="MBT9314138.1"/>
    <property type="molecule type" value="Genomic_DNA"/>
</dbReference>
<dbReference type="Proteomes" id="UP000717364">
    <property type="component" value="Unassembled WGS sequence"/>
</dbReference>
<feature type="domain" description="PatA-like N-terminal" evidence="1">
    <location>
        <begin position="34"/>
        <end position="194"/>
    </location>
</feature>
<evidence type="ECO:0000313" key="2">
    <source>
        <dbReference type="EMBL" id="MBT9314138.1"/>
    </source>
</evidence>
<evidence type="ECO:0000313" key="3">
    <source>
        <dbReference type="Proteomes" id="UP000717364"/>
    </source>
</evidence>
<keyword evidence="3" id="KW-1185">Reference proteome</keyword>
<evidence type="ECO:0000259" key="1">
    <source>
        <dbReference type="Pfam" id="PF14332"/>
    </source>
</evidence>
<dbReference type="Pfam" id="PF14332">
    <property type="entry name" value="DUF4388"/>
    <property type="match status" value="1"/>
</dbReference>
<dbReference type="InterPro" id="IPR025497">
    <property type="entry name" value="PatA-like_N"/>
</dbReference>
<dbReference type="PANTHER" id="PTHR36304">
    <property type="entry name" value="DOMAIN GTPASE-ACTIVATING PROTEIN, PUTATIVE-RELATED-RELATED"/>
    <property type="match status" value="1"/>
</dbReference>
<sequence length="312" mass="35301">MGETTGFNLDVVYAVKIAQRYAVSSLSCSMSVNGYLSDFSLPEVFQLLQDGKKTGLLSIQGLASPAQMQPKYYFIWLHRGRIVTVTNRLDSRGLAALIGKRRYLNVAMIERLIRRCPPDEPLGRFLRTQGVLTTKQLQILFASQVIRQICDLFQVPDGYFVFDPEAPIPKVEMTGLSVVATEVILPGLRILKDWDAFKDKFPHPKSALVSLIRGQPHIRINQSEWSVWRLMDEKITLSQIARHLSLPIEEVQRIAFRLIFVGLAEEVPRMLSEPPVDLPESLFSADATEAEKLSPSFFRNLISFLRQVPKSS</sequence>
<organism evidence="2 3">
    <name type="scientific">Leptothoe spongobia TAU-MAC 1115</name>
    <dbReference type="NCBI Taxonomy" id="1967444"/>
    <lineage>
        <taxon>Bacteria</taxon>
        <taxon>Bacillati</taxon>
        <taxon>Cyanobacteriota</taxon>
        <taxon>Cyanophyceae</taxon>
        <taxon>Nodosilineales</taxon>
        <taxon>Cymatolegaceae</taxon>
        <taxon>Leptothoe</taxon>
        <taxon>Leptothoe spongobia</taxon>
    </lineage>
</organism>
<comment type="caution">
    <text evidence="2">The sequence shown here is derived from an EMBL/GenBank/DDBJ whole genome shotgun (WGS) entry which is preliminary data.</text>
</comment>
<dbReference type="AlphaFoldDB" id="A0A947DBK1"/>
<protein>
    <submittedName>
        <fullName evidence="2">DUF4388 domain-containing protein</fullName>
    </submittedName>
</protein>